<dbReference type="RefSeq" id="WP_129122078.1">
    <property type="nucleotide sequence ID" value="NZ_PEIB01000009.1"/>
</dbReference>
<sequence>MDTSWIKMFSWKPQRAIQENVDQYFHFLMATESSRFWQTLSTVDPLKSGELASTLKGTPSLRWTPFWHSPAVYQLIIQWVRHRQFDQEAAVLMLCEGLLTLIDRRKEEKGRLDYSSGLVVDMNSHFALTDYIVGDKASAYKGQEKKTVLNKLKKASQTILDINPVIWEFITANCSLLVLRETHDQTAKSFSHAECLGAVTFENYHLTEVTSSQMQADLLHEAIHNFLNKVELKGVLLNDHNVLKDELFSPWTGELTSLHSLIHHCFVWGGVHRYLSEVTRSVHSTEITHKLLEFIEKGFLDKKLLLAVNSYRDSLPPYIFNHIVGLTHSFQNKQLVCH</sequence>
<name>A0A4Q0YS37_9GAMM</name>
<gene>
    <name evidence="1" type="ORF">CS022_09530</name>
</gene>
<dbReference type="EMBL" id="PEIB01000009">
    <property type="protein sequence ID" value="RXJ73475.1"/>
    <property type="molecule type" value="Genomic_DNA"/>
</dbReference>
<organism evidence="1 2">
    <name type="scientific">Veronia nyctiphanis</name>
    <dbReference type="NCBI Taxonomy" id="1278244"/>
    <lineage>
        <taxon>Bacteria</taxon>
        <taxon>Pseudomonadati</taxon>
        <taxon>Pseudomonadota</taxon>
        <taxon>Gammaproteobacteria</taxon>
        <taxon>Vibrionales</taxon>
        <taxon>Vibrionaceae</taxon>
        <taxon>Veronia</taxon>
    </lineage>
</organism>
<dbReference type="OrthoDB" id="796761at2"/>
<comment type="caution">
    <text evidence="1">The sequence shown here is derived from an EMBL/GenBank/DDBJ whole genome shotgun (WGS) entry which is preliminary data.</text>
</comment>
<evidence type="ECO:0000313" key="1">
    <source>
        <dbReference type="EMBL" id="RXJ73475.1"/>
    </source>
</evidence>
<evidence type="ECO:0000313" key="2">
    <source>
        <dbReference type="Proteomes" id="UP000290287"/>
    </source>
</evidence>
<protein>
    <submittedName>
        <fullName evidence="1">Uncharacterized protein</fullName>
    </submittedName>
</protein>
<dbReference type="Proteomes" id="UP000290287">
    <property type="component" value="Unassembled WGS sequence"/>
</dbReference>
<reference evidence="1 2" key="1">
    <citation type="submission" date="2017-10" db="EMBL/GenBank/DDBJ databases">
        <title>Nyctiphanis sp. nov., isolated from the stomach of the euphausiid Nyctiphanes simplex (Hansen, 1911) in the Gulf of California.</title>
        <authorList>
            <person name="Gomez-Gil B."/>
            <person name="Aguilar-Mendez M."/>
            <person name="Lopez-Cortes A."/>
            <person name="Gomez-Gutierrez J."/>
            <person name="Roque A."/>
            <person name="Lang E."/>
            <person name="Gonzalez-Castillo A."/>
        </authorList>
    </citation>
    <scope>NUCLEOTIDE SEQUENCE [LARGE SCALE GENOMIC DNA]</scope>
    <source>
        <strain evidence="1 2">CAIM 600</strain>
    </source>
</reference>
<accession>A0A4Q0YS37</accession>
<dbReference type="AlphaFoldDB" id="A0A4Q0YS37"/>
<keyword evidence="2" id="KW-1185">Reference proteome</keyword>
<proteinExistence type="predicted"/>